<reference evidence="4 5" key="1">
    <citation type="submission" date="2018-05" db="EMBL/GenBank/DDBJ databases">
        <title>Complete genome sequence of Massilia oculi sp. nov. CCUG 43427T (=DSM 26321T), the type strain of M. oculi, and comparison with genome sequences of other Massilia strains.</title>
        <authorList>
            <person name="Zhu B."/>
        </authorList>
    </citation>
    <scope>NUCLEOTIDE SEQUENCE [LARGE SCALE GENOMIC DNA]</scope>
    <source>
        <strain evidence="4 5">CCUG 43427</strain>
    </source>
</reference>
<feature type="transmembrane region" description="Helical" evidence="2">
    <location>
        <begin position="92"/>
        <end position="109"/>
    </location>
</feature>
<dbReference type="PANTHER" id="PTHR45138:SF24">
    <property type="entry name" value="DIGUANYLATE CYCLASE DGCC-RELATED"/>
    <property type="match status" value="1"/>
</dbReference>
<evidence type="ECO:0000256" key="1">
    <source>
        <dbReference type="ARBA" id="ARBA00012528"/>
    </source>
</evidence>
<evidence type="ECO:0000313" key="5">
    <source>
        <dbReference type="Proteomes" id="UP000245820"/>
    </source>
</evidence>
<keyword evidence="2" id="KW-1133">Transmembrane helix</keyword>
<dbReference type="AlphaFoldDB" id="A0A2S2DLY3"/>
<feature type="domain" description="GGDEF" evidence="3">
    <location>
        <begin position="266"/>
        <end position="400"/>
    </location>
</feature>
<evidence type="ECO:0000313" key="4">
    <source>
        <dbReference type="EMBL" id="AWL06354.1"/>
    </source>
</evidence>
<dbReference type="SUPFAM" id="SSF55073">
    <property type="entry name" value="Nucleotide cyclase"/>
    <property type="match status" value="1"/>
</dbReference>
<keyword evidence="2" id="KW-0812">Transmembrane</keyword>
<dbReference type="FunFam" id="3.30.70.270:FF:000001">
    <property type="entry name" value="Diguanylate cyclase domain protein"/>
    <property type="match status" value="1"/>
</dbReference>
<dbReference type="NCBIfam" id="TIGR00254">
    <property type="entry name" value="GGDEF"/>
    <property type="match status" value="1"/>
</dbReference>
<dbReference type="InterPro" id="IPR029787">
    <property type="entry name" value="Nucleotide_cyclase"/>
</dbReference>
<organism evidence="4 5">
    <name type="scientific">Massilia oculi</name>
    <dbReference type="NCBI Taxonomy" id="945844"/>
    <lineage>
        <taxon>Bacteria</taxon>
        <taxon>Pseudomonadati</taxon>
        <taxon>Pseudomonadota</taxon>
        <taxon>Betaproteobacteria</taxon>
        <taxon>Burkholderiales</taxon>
        <taxon>Oxalobacteraceae</taxon>
        <taxon>Telluria group</taxon>
        <taxon>Massilia</taxon>
    </lineage>
</organism>
<dbReference type="PROSITE" id="PS50887">
    <property type="entry name" value="GGDEF"/>
    <property type="match status" value="1"/>
</dbReference>
<evidence type="ECO:0000256" key="2">
    <source>
        <dbReference type="SAM" id="Phobius"/>
    </source>
</evidence>
<dbReference type="GO" id="GO:0043709">
    <property type="term" value="P:cell adhesion involved in single-species biofilm formation"/>
    <property type="evidence" value="ECO:0007669"/>
    <property type="project" value="TreeGrafter"/>
</dbReference>
<protein>
    <recommendedName>
        <fullName evidence="1">diguanylate cyclase</fullName>
        <ecNumber evidence="1">2.7.7.65</ecNumber>
    </recommendedName>
</protein>
<sequence length="411" mass="43352">MLATQQIFLIAALLCFLVFLALLAAGSENVRGMRAMLASTVLGLVGNLLYAFGRELPPLLAYEVANMAYAGAGAALAAGYRQLAGLPASIKPLSLLVGAVGLLIALFHYHVDSFAARSAVASLFQAAVCADIARSVLVRRGAGPARPMTGLPPQQAPATLNKVQRFVLLMCALVVVGHAVRMAWLLLAAEPPGSLLQPGTASLAILTAAALALPALTLGGLLTMHRHILHQAEYIANHDHLTGAWSRKAFFDIAERELARSRRNGQPLALMLIDLDHFKAINDSGGHEAGDVALQLVAERARASLRAADCMARLGGDEFAVLLPETTLAAACTVGEKLQDELRQLAATLQRHAGQFPLTLSIGVTATQTDEPFKATLARADAALYAAKSAGRDKVIALAPQLQPVRSRQAR</sequence>
<dbReference type="RefSeq" id="WP_109346672.1">
    <property type="nucleotide sequence ID" value="NZ_CP029343.1"/>
</dbReference>
<feature type="transmembrane region" description="Helical" evidence="2">
    <location>
        <begin position="59"/>
        <end position="80"/>
    </location>
</feature>
<dbReference type="InterPro" id="IPR050469">
    <property type="entry name" value="Diguanylate_Cyclase"/>
</dbReference>
<dbReference type="Pfam" id="PF00990">
    <property type="entry name" value="GGDEF"/>
    <property type="match status" value="1"/>
</dbReference>
<keyword evidence="2" id="KW-0472">Membrane</keyword>
<dbReference type="GO" id="GO:1902201">
    <property type="term" value="P:negative regulation of bacterial-type flagellum-dependent cell motility"/>
    <property type="evidence" value="ECO:0007669"/>
    <property type="project" value="TreeGrafter"/>
</dbReference>
<dbReference type="InterPro" id="IPR043128">
    <property type="entry name" value="Rev_trsase/Diguanyl_cyclase"/>
</dbReference>
<dbReference type="EMBL" id="CP029343">
    <property type="protein sequence ID" value="AWL06354.1"/>
    <property type="molecule type" value="Genomic_DNA"/>
</dbReference>
<dbReference type="GO" id="GO:0052621">
    <property type="term" value="F:diguanylate cyclase activity"/>
    <property type="evidence" value="ECO:0007669"/>
    <property type="project" value="UniProtKB-EC"/>
</dbReference>
<feature type="transmembrane region" description="Helical" evidence="2">
    <location>
        <begin position="35"/>
        <end position="53"/>
    </location>
</feature>
<feature type="transmembrane region" description="Helical" evidence="2">
    <location>
        <begin position="166"/>
        <end position="189"/>
    </location>
</feature>
<feature type="transmembrane region" description="Helical" evidence="2">
    <location>
        <begin position="6"/>
        <end position="23"/>
    </location>
</feature>
<dbReference type="CDD" id="cd01949">
    <property type="entry name" value="GGDEF"/>
    <property type="match status" value="1"/>
</dbReference>
<evidence type="ECO:0000259" key="3">
    <source>
        <dbReference type="PROSITE" id="PS50887"/>
    </source>
</evidence>
<dbReference type="KEGG" id="mtim:DIR46_19235"/>
<dbReference type="GO" id="GO:0005886">
    <property type="term" value="C:plasma membrane"/>
    <property type="evidence" value="ECO:0007669"/>
    <property type="project" value="TreeGrafter"/>
</dbReference>
<proteinExistence type="predicted"/>
<dbReference type="Proteomes" id="UP000245820">
    <property type="component" value="Chromosome"/>
</dbReference>
<dbReference type="PANTHER" id="PTHR45138">
    <property type="entry name" value="REGULATORY COMPONENTS OF SENSORY TRANSDUCTION SYSTEM"/>
    <property type="match status" value="1"/>
</dbReference>
<dbReference type="SMART" id="SM00267">
    <property type="entry name" value="GGDEF"/>
    <property type="match status" value="1"/>
</dbReference>
<name>A0A2S2DLY3_9BURK</name>
<accession>A0A2S2DLY3</accession>
<dbReference type="InterPro" id="IPR000160">
    <property type="entry name" value="GGDEF_dom"/>
</dbReference>
<dbReference type="EC" id="2.7.7.65" evidence="1"/>
<dbReference type="Gene3D" id="3.30.70.270">
    <property type="match status" value="1"/>
</dbReference>
<keyword evidence="5" id="KW-1185">Reference proteome</keyword>
<dbReference type="OrthoDB" id="9813903at2"/>
<gene>
    <name evidence="4" type="ORF">DIR46_19235</name>
</gene>
<feature type="transmembrane region" description="Helical" evidence="2">
    <location>
        <begin position="201"/>
        <end position="222"/>
    </location>
</feature>